<dbReference type="EMBL" id="AASFMQ010000017">
    <property type="protein sequence ID" value="EFB3616120.1"/>
    <property type="molecule type" value="Genomic_DNA"/>
</dbReference>
<organism evidence="2 3">
    <name type="scientific">Escherichia coli</name>
    <dbReference type="NCBI Taxonomy" id="562"/>
    <lineage>
        <taxon>Bacteria</taxon>
        <taxon>Pseudomonadati</taxon>
        <taxon>Pseudomonadota</taxon>
        <taxon>Gammaproteobacteria</taxon>
        <taxon>Enterobacterales</taxon>
        <taxon>Enterobacteriaceae</taxon>
        <taxon>Escherichia</taxon>
    </lineage>
</organism>
<evidence type="ECO:0000313" key="2">
    <source>
        <dbReference type="EMBL" id="RDA32683.1"/>
    </source>
</evidence>
<accession>A0A0J2BAL1</accession>
<reference evidence="1 4" key="2">
    <citation type="submission" date="2019-07" db="EMBL/GenBank/DDBJ databases">
        <authorList>
            <consortium name="GenomeTrakr network: Whole genome sequencing for foodborne pathogen traceback"/>
        </authorList>
    </citation>
    <scope>NUCLEOTIDE SEQUENCE [LARGE SCALE GENOMIC DNA]</scope>
    <source>
        <strain evidence="1 4">PSU-1859</strain>
    </source>
</reference>
<dbReference type="Proteomes" id="UP000543252">
    <property type="component" value="Unassembled WGS sequence"/>
</dbReference>
<proteinExistence type="predicted"/>
<name>A0A0J2BAL1_ECOLX</name>
<evidence type="ECO:0000313" key="1">
    <source>
        <dbReference type="EMBL" id="EFB3616120.1"/>
    </source>
</evidence>
<gene>
    <name evidence="2" type="ORF">DTL43_24705</name>
    <name evidence="1" type="ORF">FPS11_14545</name>
</gene>
<reference evidence="2 3" key="1">
    <citation type="submission" date="2018-07" db="EMBL/GenBank/DDBJ databases">
        <title>Whole Genome Sequence Analysis of Avian Pathogenic E. coli - An Australian Perspective.</title>
        <authorList>
            <person name="Cummins M.L."/>
            <person name="Reid C.J."/>
            <person name="Roy Chowdhury P."/>
            <person name="Bushell R."/>
            <person name="Esbert N."/>
            <person name="Tivendale K.A."/>
            <person name="Noormohammadi A.H."/>
            <person name="Islam S."/>
            <person name="Marenda M.S."/>
            <person name="Browning G.F."/>
            <person name="Markham P.F."/>
            <person name="Djordjevic S.P."/>
        </authorList>
    </citation>
    <scope>NUCLEOTIDE SEQUENCE [LARGE SCALE GENOMIC DNA]</scope>
    <source>
        <strain evidence="2 3">AVC211</strain>
    </source>
</reference>
<sequence length="61" mass="7263">MTVIFSNNLHWRSKNLNSHIIANNKFMFVEVNTHARQKYQQKQIWSQMLSTSDIMPQEQAV</sequence>
<protein>
    <submittedName>
        <fullName evidence="2">Uncharacterized protein</fullName>
    </submittedName>
</protein>
<dbReference type="EMBL" id="QOGZ01000053">
    <property type="protein sequence ID" value="RDA32683.1"/>
    <property type="molecule type" value="Genomic_DNA"/>
</dbReference>
<dbReference type="AlphaFoldDB" id="A0A0J2BAL1"/>
<comment type="caution">
    <text evidence="2">The sequence shown here is derived from an EMBL/GenBank/DDBJ whole genome shotgun (WGS) entry which is preliminary data.</text>
</comment>
<evidence type="ECO:0000313" key="4">
    <source>
        <dbReference type="Proteomes" id="UP000543252"/>
    </source>
</evidence>
<evidence type="ECO:0000313" key="3">
    <source>
        <dbReference type="Proteomes" id="UP000253687"/>
    </source>
</evidence>
<dbReference type="Proteomes" id="UP000253687">
    <property type="component" value="Unassembled WGS sequence"/>
</dbReference>